<feature type="domain" description="DUF2264" evidence="1">
    <location>
        <begin position="72"/>
        <end position="200"/>
    </location>
</feature>
<dbReference type="PANTHER" id="PTHR35339:SF4">
    <property type="entry name" value="LINALOOL DEHYDRATASE_ISOMERASE DOMAIN-CONTAINING PROTEIN"/>
    <property type="match status" value="1"/>
</dbReference>
<dbReference type="AlphaFoldDB" id="A0A5B8LSW2"/>
<gene>
    <name evidence="3" type="ORF">FPZ08_11655</name>
</gene>
<dbReference type="InterPro" id="IPR016624">
    <property type="entry name" value="UCP014753"/>
</dbReference>
<dbReference type="InterPro" id="IPR049237">
    <property type="entry name" value="DUF2264_C"/>
</dbReference>
<evidence type="ECO:0000259" key="2">
    <source>
        <dbReference type="Pfam" id="PF20938"/>
    </source>
</evidence>
<dbReference type="Proteomes" id="UP000315364">
    <property type="component" value="Chromosome"/>
</dbReference>
<sequence>MGLFLGTRPSGAQRAGLRHPPTEARRVAGFSRILRHGAGWLVVRRPPPAGRSLCRLRHAFLWPALCPILGDAVRGKRLRDRATAFGRQFREWFADDGAALPYGRSLPYRFAHGSFWSAAAFADASAFGPGALKRLALGNIRWWQNTEALDRDGVLSMGYAYPNPVVAEFYTSAQSPYWAFKAFLPLALPADHAFWQAAEEAPATEPEARIQPVPGMVMQRHKGVVTVLAGGQEAADRFLHTAEKYGKFAYSTRYGFGVERDSRCFAYGAFDSMLALSADGIHFAMRKHSDAHGIVDGMQYSRWSPLPGVTVETASIPAGVGHFRVHAIDTEIGLDLAEGGFSLPMPSRASVSLAATDNTITLTTSDDASALLVLAAPAPVTLQHQIGAPGSHLYFPRAVVPQARLTIAPGRHMLASWFAASPDKAAVAAGPPALPVLEPLFEHLRAHAKPPEGWHATSQNAVSFLVARDRATNGLGRA</sequence>
<dbReference type="OrthoDB" id="9813465at2"/>
<evidence type="ECO:0000313" key="3">
    <source>
        <dbReference type="EMBL" id="QDZ11358.1"/>
    </source>
</evidence>
<proteinExistence type="predicted"/>
<dbReference type="KEGG" id="dea:FPZ08_11655"/>
<dbReference type="EMBL" id="CP042304">
    <property type="protein sequence ID" value="QDZ11358.1"/>
    <property type="molecule type" value="Genomic_DNA"/>
</dbReference>
<dbReference type="Pfam" id="PF10022">
    <property type="entry name" value="DUF2264"/>
    <property type="match status" value="1"/>
</dbReference>
<evidence type="ECO:0000313" key="4">
    <source>
        <dbReference type="Proteomes" id="UP000315364"/>
    </source>
</evidence>
<reference evidence="3 4" key="1">
    <citation type="submission" date="2019-07" db="EMBL/GenBank/DDBJ databases">
        <title>Full genome sequence of Devosia sp. Gsoil 520.</title>
        <authorList>
            <person name="Im W.-T."/>
        </authorList>
    </citation>
    <scope>NUCLEOTIDE SEQUENCE [LARGE SCALE GENOMIC DNA]</scope>
    <source>
        <strain evidence="3 4">Gsoil 520</strain>
    </source>
</reference>
<organism evidence="3 4">
    <name type="scientific">Devosia ginsengisoli</name>
    <dbReference type="NCBI Taxonomy" id="400770"/>
    <lineage>
        <taxon>Bacteria</taxon>
        <taxon>Pseudomonadati</taxon>
        <taxon>Pseudomonadota</taxon>
        <taxon>Alphaproteobacteria</taxon>
        <taxon>Hyphomicrobiales</taxon>
        <taxon>Devosiaceae</taxon>
        <taxon>Devosia</taxon>
    </lineage>
</organism>
<feature type="domain" description="DUF2264" evidence="2">
    <location>
        <begin position="212"/>
        <end position="353"/>
    </location>
</feature>
<protein>
    <submittedName>
        <fullName evidence="3">DUF2264 domain-containing protein</fullName>
    </submittedName>
</protein>
<accession>A0A5B8LSW2</accession>
<keyword evidence="4" id="KW-1185">Reference proteome</keyword>
<dbReference type="Pfam" id="PF20938">
    <property type="entry name" value="DUF2264_C"/>
    <property type="match status" value="1"/>
</dbReference>
<evidence type="ECO:0000259" key="1">
    <source>
        <dbReference type="Pfam" id="PF10022"/>
    </source>
</evidence>
<dbReference type="PANTHER" id="PTHR35339">
    <property type="entry name" value="LINALOOL DEHYDRATASE_ISOMERASE DOMAIN-CONTAINING PROTEIN"/>
    <property type="match status" value="1"/>
</dbReference>
<dbReference type="InterPro" id="IPR049349">
    <property type="entry name" value="DUF2264_N"/>
</dbReference>
<name>A0A5B8LSW2_9HYPH</name>